<evidence type="ECO:0000256" key="2">
    <source>
        <dbReference type="ARBA" id="ARBA00022676"/>
    </source>
</evidence>
<dbReference type="GO" id="GO:0005794">
    <property type="term" value="C:Golgi apparatus"/>
    <property type="evidence" value="ECO:0007669"/>
    <property type="project" value="TreeGrafter"/>
</dbReference>
<dbReference type="SUPFAM" id="SSF53448">
    <property type="entry name" value="Nucleotide-diphospho-sugar transferases"/>
    <property type="match status" value="1"/>
</dbReference>
<evidence type="ECO:0000256" key="3">
    <source>
        <dbReference type="ARBA" id="ARBA00022679"/>
    </source>
</evidence>
<name>A0A6P4ZM63_BRABE</name>
<evidence type="ECO:0000313" key="6">
    <source>
        <dbReference type="RefSeq" id="XP_019637867.1"/>
    </source>
</evidence>
<gene>
    <name evidence="6 7" type="primary">LOC109480150</name>
</gene>
<evidence type="ECO:0000313" key="7">
    <source>
        <dbReference type="RefSeq" id="XP_019637868.1"/>
    </source>
</evidence>
<dbReference type="PANTHER" id="PTHR13778:SF47">
    <property type="entry name" value="LIPOPOLYSACCHARIDE 1,3-GALACTOSYLTRANSFERASE"/>
    <property type="match status" value="1"/>
</dbReference>
<dbReference type="PANTHER" id="PTHR13778">
    <property type="entry name" value="GLYCOSYLTRANSFERASE 8 DOMAIN-CONTAINING PROTEIN"/>
    <property type="match status" value="1"/>
</dbReference>
<keyword evidence="3" id="KW-0808">Transferase</keyword>
<dbReference type="AlphaFoldDB" id="A0A6P4ZM63"/>
<dbReference type="Gene3D" id="3.90.550.10">
    <property type="entry name" value="Spore Coat Polysaccharide Biosynthesis Protein SpsA, Chain A"/>
    <property type="match status" value="1"/>
</dbReference>
<evidence type="ECO:0000313" key="5">
    <source>
        <dbReference type="Proteomes" id="UP000515135"/>
    </source>
</evidence>
<dbReference type="GeneID" id="109480150"/>
<keyword evidence="2" id="KW-0328">Glycosyltransferase</keyword>
<dbReference type="GO" id="GO:0008194">
    <property type="term" value="F:UDP-glycosyltransferase activity"/>
    <property type="evidence" value="ECO:0007669"/>
    <property type="project" value="UniProtKB-ARBA"/>
</dbReference>
<comment type="similarity">
    <text evidence="1">Belongs to the glycosyltransferase 8 family.</text>
</comment>
<dbReference type="InterPro" id="IPR050748">
    <property type="entry name" value="Glycosyltrans_8_dom-fam"/>
</dbReference>
<reference evidence="6 7" key="1">
    <citation type="submission" date="2025-04" db="UniProtKB">
        <authorList>
            <consortium name="RefSeq"/>
        </authorList>
    </citation>
    <scope>IDENTIFICATION</scope>
    <source>
        <tissue evidence="6 7">Gonad</tissue>
    </source>
</reference>
<organism evidence="5 7">
    <name type="scientific">Branchiostoma belcheri</name>
    <name type="common">Amphioxus</name>
    <dbReference type="NCBI Taxonomy" id="7741"/>
    <lineage>
        <taxon>Eukaryota</taxon>
        <taxon>Metazoa</taxon>
        <taxon>Chordata</taxon>
        <taxon>Cephalochordata</taxon>
        <taxon>Leptocardii</taxon>
        <taxon>Amphioxiformes</taxon>
        <taxon>Branchiostomatidae</taxon>
        <taxon>Branchiostoma</taxon>
    </lineage>
</organism>
<dbReference type="RefSeq" id="XP_019637867.1">
    <property type="nucleotide sequence ID" value="XM_019782308.1"/>
</dbReference>
<evidence type="ECO:0000256" key="1">
    <source>
        <dbReference type="ARBA" id="ARBA00006351"/>
    </source>
</evidence>
<proteinExistence type="inferred from homology"/>
<dbReference type="Proteomes" id="UP000515135">
    <property type="component" value="Unplaced"/>
</dbReference>
<dbReference type="OrthoDB" id="411524at2759"/>
<sequence>MPILAAMAISPRKIFLFLVFGGAIALLLAFHKPSRKKLMQAPKLVFDSRNAGELKPPSGFDAAADTIPVVISTDEGRLMGAVAAINSIATNAKSPVKFYLITDQDAKDHLEQWIMKTRLHSINHEIIVFNEDWVKGKINVRGGRQELASPINYARFYLPKLLPPDFNGKVIYLDDDVIVQGDITQLYNTKVDETLVMAFSEDCNTVSNRFGLFMNTYANYINFGNENVKKLGMKPGTCSFNTGVFVANMTEWKNQKITDKLEFWTALNTEENVYGAQQGGGGSQPPMMIVFYNQYSKIDPMWHIRHLGWTAGTRYSRQFIMEAKLLHWNGRFKPWGRTSQHMDAWERYYIPDPTGKSQLTRKFRMF</sequence>
<protein>
    <submittedName>
        <fullName evidence="6 7">Glycosyltransferase 8 domain-containing protein 1-like</fullName>
    </submittedName>
</protein>
<dbReference type="InterPro" id="IPR002495">
    <property type="entry name" value="Glyco_trans_8"/>
</dbReference>
<evidence type="ECO:0000256" key="4">
    <source>
        <dbReference type="ARBA" id="ARBA00022723"/>
    </source>
</evidence>
<dbReference type="InterPro" id="IPR029044">
    <property type="entry name" value="Nucleotide-diphossugar_trans"/>
</dbReference>
<keyword evidence="5" id="KW-1185">Reference proteome</keyword>
<dbReference type="Pfam" id="PF01501">
    <property type="entry name" value="Glyco_transf_8"/>
    <property type="match status" value="1"/>
</dbReference>
<accession>A0A6P4ZM63</accession>
<dbReference type="KEGG" id="bbel:109480150"/>
<keyword evidence="4" id="KW-0479">Metal-binding</keyword>
<dbReference type="GO" id="GO:0046872">
    <property type="term" value="F:metal ion binding"/>
    <property type="evidence" value="ECO:0007669"/>
    <property type="project" value="UniProtKB-KW"/>
</dbReference>
<dbReference type="RefSeq" id="XP_019637868.1">
    <property type="nucleotide sequence ID" value="XM_019782309.1"/>
</dbReference>